<evidence type="ECO:0000313" key="7">
    <source>
        <dbReference type="Proteomes" id="UP000001698"/>
    </source>
</evidence>
<feature type="region of interest" description="Disordered" evidence="4">
    <location>
        <begin position="252"/>
        <end position="280"/>
    </location>
</feature>
<dbReference type="Pfam" id="PF00005">
    <property type="entry name" value="ABC_tran"/>
    <property type="match status" value="1"/>
</dbReference>
<sequence length="280" mass="30821">MTMLKIDTLHASVAGKEILKGLSLDIAPGQVHAIMGPNGAGKSTLGHILAGRDGYDVTAGQVTFDNRPLLTLQPEERAAAGLFLAFQYPVEIPGVNNTYFLRSALNAQRKARGEEELDSIQFLKRVREKLAVLHLKDELLHRGVNEGFSGGEKKRNEIFQLAVLEPKLAILDETDSGLDIDALKTVADGVNALRSPERAFLVITHYQRLLDYIKPDVVHVLAEGRIVETGGPELALELEQHGYTWLKNRVIPTSETMPPSPHDPHTDTPRLKAPTPRENV</sequence>
<dbReference type="GO" id="GO:0016887">
    <property type="term" value="F:ATP hydrolysis activity"/>
    <property type="evidence" value="ECO:0007669"/>
    <property type="project" value="InterPro"/>
</dbReference>
<dbReference type="SUPFAM" id="SSF52540">
    <property type="entry name" value="P-loop containing nucleoside triphosphate hydrolases"/>
    <property type="match status" value="1"/>
</dbReference>
<dbReference type="InterPro" id="IPR027417">
    <property type="entry name" value="P-loop_NTPase"/>
</dbReference>
<feature type="domain" description="ABC transporter" evidence="5">
    <location>
        <begin position="4"/>
        <end position="248"/>
    </location>
</feature>
<comment type="similarity">
    <text evidence="1">Belongs to the ABC transporter superfamily. Ycf16 family.</text>
</comment>
<organism evidence="6 7">
    <name type="scientific">Xylella fastidiosa (strain M23)</name>
    <dbReference type="NCBI Taxonomy" id="405441"/>
    <lineage>
        <taxon>Bacteria</taxon>
        <taxon>Pseudomonadati</taxon>
        <taxon>Pseudomonadota</taxon>
        <taxon>Gammaproteobacteria</taxon>
        <taxon>Lysobacterales</taxon>
        <taxon>Lysobacteraceae</taxon>
        <taxon>Xylella</taxon>
    </lineage>
</organism>
<dbReference type="CDD" id="cd03217">
    <property type="entry name" value="ABC_FeS_Assembly"/>
    <property type="match status" value="1"/>
</dbReference>
<dbReference type="NCBIfam" id="TIGR01978">
    <property type="entry name" value="sufC"/>
    <property type="match status" value="1"/>
</dbReference>
<dbReference type="AlphaFoldDB" id="B2IA10"/>
<evidence type="ECO:0000313" key="6">
    <source>
        <dbReference type="EMBL" id="ACB92169.1"/>
    </source>
</evidence>
<protein>
    <submittedName>
        <fullName evidence="6">FeS assembly ATPase SufC</fullName>
    </submittedName>
</protein>
<dbReference type="InterPro" id="IPR010230">
    <property type="entry name" value="FeS-cluster_ATPase_SufC"/>
</dbReference>
<dbReference type="PANTHER" id="PTHR43204:SF1">
    <property type="entry name" value="ABC TRANSPORTER I FAMILY MEMBER 6, CHLOROPLASTIC"/>
    <property type="match status" value="1"/>
</dbReference>
<dbReference type="SMART" id="SM00382">
    <property type="entry name" value="AAA"/>
    <property type="match status" value="1"/>
</dbReference>
<gene>
    <name evidence="6" type="ordered locus">XfasM23_0728</name>
</gene>
<dbReference type="PROSITE" id="PS50893">
    <property type="entry name" value="ABC_TRANSPORTER_2"/>
    <property type="match status" value="1"/>
</dbReference>
<evidence type="ECO:0000259" key="5">
    <source>
        <dbReference type="PROSITE" id="PS50893"/>
    </source>
</evidence>
<dbReference type="Gene3D" id="3.40.50.300">
    <property type="entry name" value="P-loop containing nucleotide triphosphate hydrolases"/>
    <property type="match status" value="1"/>
</dbReference>
<dbReference type="GO" id="GO:0005524">
    <property type="term" value="F:ATP binding"/>
    <property type="evidence" value="ECO:0007669"/>
    <property type="project" value="UniProtKB-KW"/>
</dbReference>
<dbReference type="InterPro" id="IPR003593">
    <property type="entry name" value="AAA+_ATPase"/>
</dbReference>
<accession>B2IA10</accession>
<evidence type="ECO:0000256" key="1">
    <source>
        <dbReference type="ARBA" id="ARBA00006216"/>
    </source>
</evidence>
<dbReference type="EMBL" id="CP001011">
    <property type="protein sequence ID" value="ACB92169.1"/>
    <property type="molecule type" value="Genomic_DNA"/>
</dbReference>
<name>B2IA10_XYLF2</name>
<dbReference type="Proteomes" id="UP000001698">
    <property type="component" value="Chromosome"/>
</dbReference>
<evidence type="ECO:0000256" key="4">
    <source>
        <dbReference type="SAM" id="MobiDB-lite"/>
    </source>
</evidence>
<reference evidence="6 7" key="1">
    <citation type="journal article" date="2010" name="J. Bacteriol.">
        <title>Whole genome sequences of two Xylella fastidiosa strains (M12 and M23) causing almond leaf scorch disease in California.</title>
        <authorList>
            <person name="Chen J."/>
            <person name="Xie G."/>
            <person name="Han S."/>
            <person name="Chertkov O."/>
            <person name="Sims D."/>
            <person name="Civerolo E.L."/>
        </authorList>
    </citation>
    <scope>NUCLEOTIDE SEQUENCE [LARGE SCALE GENOMIC DNA]</scope>
    <source>
        <strain evidence="6 7">M23</strain>
    </source>
</reference>
<dbReference type="KEGG" id="xfn:XfasM23_0728"/>
<dbReference type="InterPro" id="IPR003439">
    <property type="entry name" value="ABC_transporter-like_ATP-bd"/>
</dbReference>
<keyword evidence="2" id="KW-0547">Nucleotide-binding</keyword>
<proteinExistence type="inferred from homology"/>
<keyword evidence="3" id="KW-0067">ATP-binding</keyword>
<evidence type="ECO:0000256" key="2">
    <source>
        <dbReference type="ARBA" id="ARBA00022741"/>
    </source>
</evidence>
<evidence type="ECO:0000256" key="3">
    <source>
        <dbReference type="ARBA" id="ARBA00022840"/>
    </source>
</evidence>
<dbReference type="PANTHER" id="PTHR43204">
    <property type="entry name" value="ABC TRANSPORTER I FAMILY MEMBER 6, CHLOROPLASTIC"/>
    <property type="match status" value="1"/>
</dbReference>
<dbReference type="HOGENOM" id="CLU_000604_48_1_6"/>